<evidence type="ECO:0000256" key="1">
    <source>
        <dbReference type="ARBA" id="ARBA00022669"/>
    </source>
</evidence>
<feature type="domain" description="Chitin-binding type-2" evidence="7">
    <location>
        <begin position="257"/>
        <end position="315"/>
    </location>
</feature>
<reference evidence="8" key="2">
    <citation type="submission" date="2022-08" db="UniProtKB">
        <authorList>
            <consortium name="EnsemblMetazoa"/>
        </authorList>
    </citation>
    <scope>IDENTIFICATION</scope>
    <source>
        <strain evidence="8">EBRO</strain>
    </source>
</reference>
<dbReference type="Proteomes" id="UP000075880">
    <property type="component" value="Unassembled WGS sequence"/>
</dbReference>
<dbReference type="InterPro" id="IPR051940">
    <property type="entry name" value="Chitin_bind-dev_reg"/>
</dbReference>
<dbReference type="STRING" id="41427.A0A182JAW4"/>
<dbReference type="GO" id="GO:0005576">
    <property type="term" value="C:extracellular region"/>
    <property type="evidence" value="ECO:0007669"/>
    <property type="project" value="InterPro"/>
</dbReference>
<protein>
    <recommendedName>
        <fullName evidence="7">Chitin-binding type-2 domain-containing protein</fullName>
    </recommendedName>
</protein>
<dbReference type="Pfam" id="PF01607">
    <property type="entry name" value="CBM_14"/>
    <property type="match status" value="3"/>
</dbReference>
<dbReference type="SMART" id="SM00494">
    <property type="entry name" value="ChtBD2"/>
    <property type="match status" value="3"/>
</dbReference>
<proteinExistence type="predicted"/>
<name>A0A182JAW4_ANOAO</name>
<keyword evidence="9" id="KW-1185">Reference proteome</keyword>
<dbReference type="InterPro" id="IPR036508">
    <property type="entry name" value="Chitin-bd_dom_sf"/>
</dbReference>
<evidence type="ECO:0000313" key="9">
    <source>
        <dbReference type="Proteomes" id="UP000075880"/>
    </source>
</evidence>
<dbReference type="Gene3D" id="2.170.140.10">
    <property type="entry name" value="Chitin binding domain"/>
    <property type="match status" value="3"/>
</dbReference>
<evidence type="ECO:0000256" key="4">
    <source>
        <dbReference type="ARBA" id="ARBA00023157"/>
    </source>
</evidence>
<organism evidence="8">
    <name type="scientific">Anopheles atroparvus</name>
    <name type="common">European mosquito</name>
    <dbReference type="NCBI Taxonomy" id="41427"/>
    <lineage>
        <taxon>Eukaryota</taxon>
        <taxon>Metazoa</taxon>
        <taxon>Ecdysozoa</taxon>
        <taxon>Arthropoda</taxon>
        <taxon>Hexapoda</taxon>
        <taxon>Insecta</taxon>
        <taxon>Pterygota</taxon>
        <taxon>Neoptera</taxon>
        <taxon>Endopterygota</taxon>
        <taxon>Diptera</taxon>
        <taxon>Nematocera</taxon>
        <taxon>Culicoidea</taxon>
        <taxon>Culicidae</taxon>
        <taxon>Anophelinae</taxon>
        <taxon>Anopheles</taxon>
    </lineage>
</organism>
<dbReference type="PROSITE" id="PS50940">
    <property type="entry name" value="CHIT_BIND_II"/>
    <property type="match status" value="3"/>
</dbReference>
<dbReference type="OrthoDB" id="6020543at2759"/>
<evidence type="ECO:0000256" key="3">
    <source>
        <dbReference type="ARBA" id="ARBA00022737"/>
    </source>
</evidence>
<feature type="signal peptide" evidence="6">
    <location>
        <begin position="1"/>
        <end position="16"/>
    </location>
</feature>
<sequence>MRSLLLLVVLATASQAYMVPQNAPCSGSTVCLINCVLDSRCPVFNLAKPTFLAGTSCSRFFKCESGRACEMECPVGLHFNLAKEACDWPHQACCDPSIECRPDPCRPGSGCDTPIVPVPPVPQPPTYPQPPIPVPPCSGGSICLLNCVVDSRCPAFNPAKPILLPGRSCDRFYKCESGRACEMQCPSGTHFNQKEQTCDWPHQACCDPSIECRPDPCRPGSGCDSPGVPPVTPPPTYPTPPAPCSGGGICALNCPLDNRCPAFNGKKPLLLPGQSCDRYLKCESGRACPMNCPAGLHFNQREQICDWPFQACCDPRIECRPNPCPPGAFGCGQNNNNNYNNNYNNNWQQWG</sequence>
<dbReference type="SUPFAM" id="SSF57625">
    <property type="entry name" value="Invertebrate chitin-binding proteins"/>
    <property type="match status" value="3"/>
</dbReference>
<keyword evidence="5" id="KW-0325">Glycoprotein</keyword>
<feature type="domain" description="Chitin-binding type-2" evidence="7">
    <location>
        <begin position="38"/>
        <end position="96"/>
    </location>
</feature>
<evidence type="ECO:0000313" key="8">
    <source>
        <dbReference type="EnsemblMetazoa" id="AATE014653-PA.1"/>
    </source>
</evidence>
<accession>A0A182JAW4</accession>
<dbReference type="GO" id="GO:0008061">
    <property type="term" value="F:chitin binding"/>
    <property type="evidence" value="ECO:0007669"/>
    <property type="project" value="UniProtKB-KW"/>
</dbReference>
<keyword evidence="3" id="KW-0677">Repeat</keyword>
<evidence type="ECO:0000256" key="2">
    <source>
        <dbReference type="ARBA" id="ARBA00022729"/>
    </source>
</evidence>
<evidence type="ECO:0000256" key="5">
    <source>
        <dbReference type="ARBA" id="ARBA00023180"/>
    </source>
</evidence>
<keyword evidence="2 6" id="KW-0732">Signal</keyword>
<dbReference type="EnsemblMetazoa" id="ENSAATROPT011055">
    <property type="protein sequence ID" value="ENSAATROPP009986"/>
    <property type="gene ID" value="ENSAATROPG009000"/>
</dbReference>
<keyword evidence="4" id="KW-1015">Disulfide bond</keyword>
<dbReference type="AlphaFoldDB" id="A0A182JAW4"/>
<evidence type="ECO:0000259" key="7">
    <source>
        <dbReference type="PROSITE" id="PS50940"/>
    </source>
</evidence>
<feature type="chain" id="PRO_5044551068" description="Chitin-binding type-2 domain-containing protein" evidence="6">
    <location>
        <begin position="17"/>
        <end position="351"/>
    </location>
</feature>
<dbReference type="VEuPathDB" id="VectorBase:AATE014653"/>
<feature type="domain" description="Chitin-binding type-2" evidence="7">
    <location>
        <begin position="150"/>
        <end position="208"/>
    </location>
</feature>
<dbReference type="EnsemblMetazoa" id="AATE014653-RA">
    <property type="protein sequence ID" value="AATE014653-PA.1"/>
    <property type="gene ID" value="AATE014653"/>
</dbReference>
<dbReference type="PANTHER" id="PTHR23301">
    <property type="entry name" value="CHITIN BINDING PERITROPHIN-A"/>
    <property type="match status" value="1"/>
</dbReference>
<evidence type="ECO:0000256" key="6">
    <source>
        <dbReference type="SAM" id="SignalP"/>
    </source>
</evidence>
<keyword evidence="1" id="KW-0147">Chitin-binding</keyword>
<reference evidence="9" key="1">
    <citation type="submission" date="2021-09" db="EMBL/GenBank/DDBJ databases">
        <authorList>
            <consortium name="Infravec"/>
            <person name="Campbell I L."/>
            <person name="Maslen G."/>
            <person name="Yates A."/>
        </authorList>
    </citation>
    <scope>NUCLEOTIDE SEQUENCE [LARGE SCALE GENOMIC DNA]</scope>
    <source>
        <strain evidence="9">Infravec2 EBRE</strain>
    </source>
</reference>
<dbReference type="PANTHER" id="PTHR23301:SF0">
    <property type="entry name" value="CHITIN-BINDING TYPE-2 DOMAIN-CONTAINING PROTEIN-RELATED"/>
    <property type="match status" value="1"/>
</dbReference>
<dbReference type="InterPro" id="IPR002557">
    <property type="entry name" value="Chitin-bd_dom"/>
</dbReference>